<dbReference type="GO" id="GO:0006397">
    <property type="term" value="P:mRNA processing"/>
    <property type="evidence" value="ECO:0007669"/>
    <property type="project" value="UniProtKB-KW"/>
</dbReference>
<dbReference type="OrthoDB" id="205794at2759"/>
<evidence type="ECO:0000313" key="9">
    <source>
        <dbReference type="Proteomes" id="UP000028045"/>
    </source>
</evidence>
<feature type="compositionally biased region" description="Pro residues" evidence="7">
    <location>
        <begin position="40"/>
        <end position="50"/>
    </location>
</feature>
<evidence type="ECO:0000256" key="5">
    <source>
        <dbReference type="ARBA" id="ARBA00023187"/>
    </source>
</evidence>
<dbReference type="GO" id="GO:0008380">
    <property type="term" value="P:RNA splicing"/>
    <property type="evidence" value="ECO:0007669"/>
    <property type="project" value="UniProtKB-KW"/>
</dbReference>
<dbReference type="HOGENOM" id="CLU_082523_4_0_1"/>
<dbReference type="GO" id="GO:0071013">
    <property type="term" value="C:catalytic step 2 spliceosome"/>
    <property type="evidence" value="ECO:0007669"/>
    <property type="project" value="TreeGrafter"/>
</dbReference>
<organism evidence="8 9">
    <name type="scientific">Stachybotrys chartarum (strain CBS 109288 / IBT 7711)</name>
    <name type="common">Toxic black mold</name>
    <name type="synonym">Stilbospora chartarum</name>
    <dbReference type="NCBI Taxonomy" id="1280523"/>
    <lineage>
        <taxon>Eukaryota</taxon>
        <taxon>Fungi</taxon>
        <taxon>Dikarya</taxon>
        <taxon>Ascomycota</taxon>
        <taxon>Pezizomycotina</taxon>
        <taxon>Sordariomycetes</taxon>
        <taxon>Hypocreomycetidae</taxon>
        <taxon>Hypocreales</taxon>
        <taxon>Stachybotryaceae</taxon>
        <taxon>Stachybotrys</taxon>
    </lineage>
</organism>
<evidence type="ECO:0000256" key="6">
    <source>
        <dbReference type="ARBA" id="ARBA00023242"/>
    </source>
</evidence>
<feature type="region of interest" description="Disordered" evidence="7">
    <location>
        <begin position="34"/>
        <end position="53"/>
    </location>
</feature>
<evidence type="ECO:0000256" key="2">
    <source>
        <dbReference type="ARBA" id="ARBA00010788"/>
    </source>
</evidence>
<keyword evidence="5" id="KW-0508">mRNA splicing</keyword>
<proteinExistence type="inferred from homology"/>
<evidence type="ECO:0000256" key="3">
    <source>
        <dbReference type="ARBA" id="ARBA00022664"/>
    </source>
</evidence>
<dbReference type="PANTHER" id="PTHR13296:SF0">
    <property type="entry name" value="PRE-MRNA-SPLICING FACTOR SPF27"/>
    <property type="match status" value="1"/>
</dbReference>
<protein>
    <recommendedName>
        <fullName evidence="10">Pre-mRNA-splicing factor SPF27</fullName>
    </recommendedName>
</protein>
<accession>A0A084AES5</accession>
<dbReference type="AlphaFoldDB" id="A0A084AES5"/>
<dbReference type="EMBL" id="KL649660">
    <property type="protein sequence ID" value="KEY63804.1"/>
    <property type="molecule type" value="Genomic_DNA"/>
</dbReference>
<dbReference type="Pfam" id="PF05700">
    <property type="entry name" value="BCAS2"/>
    <property type="match status" value="1"/>
</dbReference>
<keyword evidence="6" id="KW-0539">Nucleus</keyword>
<dbReference type="InterPro" id="IPR008409">
    <property type="entry name" value="SPF27"/>
</dbReference>
<sequence>MASQPAFHESLPYIDPEPSPEALAAARALISAEATTSSPSIPPSHRPPSFSPAVQAELDRVASSTPLQPLDLSRYEAQEPAGAGAPLDSLRTVLANSYVSHAYLQARGENLDLLDRWGKNSWLLANYQLEGELRALEKDLADAKKHIDIVNYDRKRRQDDVAAEMLALEENWRKGVGRVLETELAVEELKAQIREELRNRSTTNGDAPVDQST</sequence>
<keyword evidence="4" id="KW-0747">Spliceosome</keyword>
<dbReference type="Proteomes" id="UP000028045">
    <property type="component" value="Unassembled WGS sequence"/>
</dbReference>
<dbReference type="GO" id="GO:0000974">
    <property type="term" value="C:Prp19 complex"/>
    <property type="evidence" value="ECO:0007669"/>
    <property type="project" value="TreeGrafter"/>
</dbReference>
<keyword evidence="9" id="KW-1185">Reference proteome</keyword>
<name>A0A084AES5_STACB</name>
<evidence type="ECO:0000313" key="8">
    <source>
        <dbReference type="EMBL" id="KEY63804.1"/>
    </source>
</evidence>
<gene>
    <name evidence="8" type="ORF">S7711_09514</name>
</gene>
<reference evidence="8 9" key="1">
    <citation type="journal article" date="2014" name="BMC Genomics">
        <title>Comparative genome sequencing reveals chemotype-specific gene clusters in the toxigenic black mold Stachybotrys.</title>
        <authorList>
            <person name="Semeiks J."/>
            <person name="Borek D."/>
            <person name="Otwinowski Z."/>
            <person name="Grishin N.V."/>
        </authorList>
    </citation>
    <scope>NUCLEOTIDE SEQUENCE [LARGE SCALE GENOMIC DNA]</scope>
    <source>
        <strain evidence="9">CBS 109288 / IBT 7711</strain>
    </source>
</reference>
<keyword evidence="3" id="KW-0507">mRNA processing</keyword>
<comment type="subcellular location">
    <subcellularLocation>
        <location evidence="1">Nucleus</location>
    </subcellularLocation>
</comment>
<evidence type="ECO:0000256" key="4">
    <source>
        <dbReference type="ARBA" id="ARBA00022728"/>
    </source>
</evidence>
<dbReference type="GO" id="GO:0071011">
    <property type="term" value="C:precatalytic spliceosome"/>
    <property type="evidence" value="ECO:0007669"/>
    <property type="project" value="TreeGrafter"/>
</dbReference>
<comment type="similarity">
    <text evidence="2">Belongs to the SPF27 family.</text>
</comment>
<evidence type="ECO:0000256" key="1">
    <source>
        <dbReference type="ARBA" id="ARBA00004123"/>
    </source>
</evidence>
<evidence type="ECO:0008006" key="10">
    <source>
        <dbReference type="Google" id="ProtNLM"/>
    </source>
</evidence>
<dbReference type="PANTHER" id="PTHR13296">
    <property type="entry name" value="BCAS2 PROTEIN"/>
    <property type="match status" value="1"/>
</dbReference>
<evidence type="ECO:0000256" key="7">
    <source>
        <dbReference type="SAM" id="MobiDB-lite"/>
    </source>
</evidence>